<dbReference type="EMBL" id="JBHTLU010000013">
    <property type="protein sequence ID" value="MFD1220655.1"/>
    <property type="molecule type" value="Genomic_DNA"/>
</dbReference>
<feature type="domain" description="SLH" evidence="11">
    <location>
        <begin position="1516"/>
        <end position="1579"/>
    </location>
</feature>
<feature type="domain" description="SLH" evidence="11">
    <location>
        <begin position="1583"/>
        <end position="1644"/>
    </location>
</feature>
<dbReference type="RefSeq" id="WP_345587242.1">
    <property type="nucleotide sequence ID" value="NZ_BAABJG010000006.1"/>
</dbReference>
<keyword evidence="5" id="KW-0732">Signal</keyword>
<sequence>MKKNYYVGDSLDLTGLKVKALYGSSEEALTANDYIVSGFDSSKAGVNPITVHFNGQKYTMNLNIAPLIVDALDIKYFPAKTTYYKGDAFDPAGLVVTATFNTGKIADLGSDQYAISIPGATVSGATYVFDTPGTKTVTVASKQTPTTSAAFDVIVKDADLTGLEMKQPPQKTVYYLGDALDLDGLVVYAQYSDNSSIRLLGSEYSVSALDTSTPGTKQVTITHKGKSANITVTVKQKQVIGIGITKYPKTTYALNESFDTTGLEVSKLYDNSDKDVLAGSDYTVDSSAVDTTQVGTYDVIITPADAALAPIVFPVTVREPAEYQWKSIRFGQSTSASNKVTVNPDNSVKLEAPQGSGKVTGDHDGISFYYTELDATKDNFVLSADITVLEYAKEPYDGQESFGIMARDAIGTTNDSGVFASNIAAIGGYSGGTTKPNGTQLFVRTGVQTKEGLGSKGIQNIMLNSVKPSASNTPYRLTLAKTNSGFTGKINNGQESIIFEPDILNVQDSKMYVGFFTARLATIEVRNIQLTVSEAATDAPKVEAPKKPITPSFQVLSLDKTAETNYDLLVKSNVNGTVTVKQGQTMIAQDRPVEAGKNTAIRASLAANSSTNFSLTFLPDDTQVLTSYDKIISNFTVIQKSYVPNGDIYVSPAGSPNGSGLENNPLDLDTAVAYVRAGQKIILLDGNYVRSSKLEIKKYNDGTEQAMKYLVAAPGAKPVIDFNKKSEGVVLSGNYWHVKGIDFARSADNTKGFTVGGNHNIVEASRFYENGDTGLQISRTDDSEDKAQWPSYNLILNSESFDNRDPSENNADGFAAKLTVGEGNIFRGCISHNNIDDGWDLYTKAGSGAIGAVIIEDSIAYNNGTLTNGDVGKGDKNGFKLGGEGIYVPHIIRNSIAFGNGAYGFTSNSNPGVRAENNIGFNNARANLNFTSYAGIPTDFKIDGFISYQKDYVNSGAKDNYPQNLISDTNYMFDGSVSMNKSGVKLTDANFISLQPIVPYQRNADGSIIWGDFLTFIAPTPGTAPAAPADLAAAAGDTQVTLSWATVTGATYYNVYRSASENGTYAKIAANVTDAVYTNTGLVNGTTYYYKVTAGNANGESGYSNAASATPTAAVVQPQVPAAPVGLTAEGGYRAVALKWTQAAGASSYTIYQSTINNGPYTKVASNVTGATYSFDGLLPFTEYFYVVTASNAAGESSYSAQASARTYGSSSPGKGSSGSSGSSSTGGSGSSTGTTQDGTRLTGEAVVVTENGKKTAKWAVAADALAKAFEALKGKADQRITMEVTSSESIVKVELPASVLAAGAQAAPNAVLSIKTGLAAYDLPVKVLRIAELAKSLGAASDQVTISLTIEKVSGTTAAQMSAKAKESGMTVLTGPIDFVLKAEGNGKSVTVTDFGGTYVTRSMTLTQTAPFSELTAVLYNPDSNEVSFVPAVFTTVNGTTEAAVKRSGNSMYAIVKASKTFADLQGHWAKSDTELLASKGVVNGISDTSFAPDASITRAEFAALLVRAAALPTESTAQFSDVQSEWYAGYVGAASKAGLVEGFEDGTFQPNATITREQMAAMIVRAIKLMGKTSDSSIGNLSVFADSKDISSWAKEAVAGAVHAGIVNGVTDKAFAPGNKATRAEAAVMLKRLLQYVEFMNK</sequence>
<dbReference type="PROSITE" id="PS51272">
    <property type="entry name" value="SLH"/>
    <property type="match status" value="3"/>
</dbReference>
<keyword evidence="13" id="KW-1185">Reference proteome</keyword>
<keyword evidence="4" id="KW-0479">Metal-binding</keyword>
<dbReference type="PROSITE" id="PS50853">
    <property type="entry name" value="FN3"/>
    <property type="match status" value="2"/>
</dbReference>
<dbReference type="Gene3D" id="2.60.40.3630">
    <property type="match status" value="4"/>
</dbReference>
<dbReference type="Pfam" id="PF00041">
    <property type="entry name" value="fn3"/>
    <property type="match status" value="2"/>
</dbReference>
<dbReference type="InterPro" id="IPR052052">
    <property type="entry name" value="Polysaccharide_Lyase_9"/>
</dbReference>
<keyword evidence="3" id="KW-0964">Secreted</keyword>
<evidence type="ECO:0000313" key="13">
    <source>
        <dbReference type="Proteomes" id="UP001597180"/>
    </source>
</evidence>
<comment type="subcellular location">
    <subcellularLocation>
        <location evidence="2">Secreted</location>
    </subcellularLocation>
</comment>
<dbReference type="SMART" id="SM00060">
    <property type="entry name" value="FN3"/>
    <property type="match status" value="2"/>
</dbReference>
<dbReference type="InterPro" id="IPR001119">
    <property type="entry name" value="SLH_dom"/>
</dbReference>
<dbReference type="Gene3D" id="2.60.40.10">
    <property type="entry name" value="Immunoglobulins"/>
    <property type="match status" value="2"/>
</dbReference>
<dbReference type="Pfam" id="PF25849">
    <property type="entry name" value="PelX_N"/>
    <property type="match status" value="1"/>
</dbReference>
<dbReference type="InterPro" id="IPR012334">
    <property type="entry name" value="Pectin_lyas_fold"/>
</dbReference>
<evidence type="ECO:0000256" key="2">
    <source>
        <dbReference type="ARBA" id="ARBA00004613"/>
    </source>
</evidence>
<dbReference type="Pfam" id="PF07523">
    <property type="entry name" value="Big_3"/>
    <property type="match status" value="4"/>
</dbReference>
<dbReference type="CDD" id="cd00063">
    <property type="entry name" value="FN3"/>
    <property type="match status" value="2"/>
</dbReference>
<dbReference type="PANTHER" id="PTHR40088:SF1">
    <property type="entry name" value="PECTATE LYASE PEL9"/>
    <property type="match status" value="1"/>
</dbReference>
<evidence type="ECO:0000256" key="9">
    <source>
        <dbReference type="SAM" id="MobiDB-lite"/>
    </source>
</evidence>
<feature type="domain" description="Fibronectin type-III" evidence="10">
    <location>
        <begin position="1024"/>
        <end position="1115"/>
    </location>
</feature>
<evidence type="ECO:0000256" key="7">
    <source>
        <dbReference type="ARBA" id="ARBA00023239"/>
    </source>
</evidence>
<feature type="domain" description="Fibronectin type-III" evidence="10">
    <location>
        <begin position="1120"/>
        <end position="1210"/>
    </location>
</feature>
<dbReference type="Pfam" id="PF25850">
    <property type="entry name" value="PelX_Ig"/>
    <property type="match status" value="1"/>
</dbReference>
<accession>A0ABW3UJ07</accession>
<dbReference type="Pfam" id="PF00395">
    <property type="entry name" value="SLH"/>
    <property type="match status" value="3"/>
</dbReference>
<keyword evidence="7" id="KW-0456">Lyase</keyword>
<evidence type="ECO:0000259" key="11">
    <source>
        <dbReference type="PROSITE" id="PS51272"/>
    </source>
</evidence>
<dbReference type="InterPro" id="IPR003961">
    <property type="entry name" value="FN3_dom"/>
</dbReference>
<evidence type="ECO:0000256" key="5">
    <source>
        <dbReference type="ARBA" id="ARBA00022729"/>
    </source>
</evidence>
<dbReference type="InterPro" id="IPR011050">
    <property type="entry name" value="Pectin_lyase_fold/virulence"/>
</dbReference>
<evidence type="ECO:0000256" key="1">
    <source>
        <dbReference type="ARBA" id="ARBA00001913"/>
    </source>
</evidence>
<keyword evidence="6" id="KW-0106">Calcium</keyword>
<comment type="caution">
    <text evidence="12">The sequence shown here is derived from an EMBL/GenBank/DDBJ whole genome shotgun (WGS) entry which is preliminary data.</text>
</comment>
<feature type="domain" description="SLH" evidence="11">
    <location>
        <begin position="1458"/>
        <end position="1515"/>
    </location>
</feature>
<dbReference type="InterPro" id="IPR058863">
    <property type="entry name" value="PelX-like_Ig"/>
</dbReference>
<name>A0ABW3UJ07_9BACL</name>
<dbReference type="SUPFAM" id="SSF51126">
    <property type="entry name" value="Pectin lyase-like"/>
    <property type="match status" value="1"/>
</dbReference>
<evidence type="ECO:0000256" key="4">
    <source>
        <dbReference type="ARBA" id="ARBA00022723"/>
    </source>
</evidence>
<comment type="similarity">
    <text evidence="8">Belongs to the polysaccharide lyase 9 family.</text>
</comment>
<evidence type="ECO:0000256" key="6">
    <source>
        <dbReference type="ARBA" id="ARBA00022837"/>
    </source>
</evidence>
<dbReference type="InterPro" id="IPR036116">
    <property type="entry name" value="FN3_sf"/>
</dbReference>
<dbReference type="Proteomes" id="UP001597180">
    <property type="component" value="Unassembled WGS sequence"/>
</dbReference>
<feature type="compositionally biased region" description="Low complexity" evidence="9">
    <location>
        <begin position="1209"/>
        <end position="1224"/>
    </location>
</feature>
<evidence type="ECO:0000259" key="10">
    <source>
        <dbReference type="PROSITE" id="PS50853"/>
    </source>
</evidence>
<protein>
    <submittedName>
        <fullName evidence="12">Bacterial Ig-like domain-containing protein</fullName>
    </submittedName>
</protein>
<evidence type="ECO:0000256" key="3">
    <source>
        <dbReference type="ARBA" id="ARBA00022525"/>
    </source>
</evidence>
<evidence type="ECO:0000313" key="12">
    <source>
        <dbReference type="EMBL" id="MFD1220655.1"/>
    </source>
</evidence>
<dbReference type="SUPFAM" id="SSF49265">
    <property type="entry name" value="Fibronectin type III"/>
    <property type="match status" value="1"/>
</dbReference>
<dbReference type="InterPro" id="IPR013783">
    <property type="entry name" value="Ig-like_fold"/>
</dbReference>
<dbReference type="InterPro" id="IPR058953">
    <property type="entry name" value="PelX-like_N"/>
</dbReference>
<dbReference type="PANTHER" id="PTHR40088">
    <property type="entry name" value="PECTATE LYASE (EUROFUNG)"/>
    <property type="match status" value="1"/>
</dbReference>
<comment type="cofactor">
    <cofactor evidence="1">
        <name>Ca(2+)</name>
        <dbReference type="ChEBI" id="CHEBI:29108"/>
    </cofactor>
</comment>
<feature type="region of interest" description="Disordered" evidence="9">
    <location>
        <begin position="1205"/>
        <end position="1242"/>
    </location>
</feature>
<dbReference type="Gene3D" id="2.160.20.10">
    <property type="entry name" value="Single-stranded right-handed beta-helix, Pectin lyase-like"/>
    <property type="match status" value="1"/>
</dbReference>
<reference evidence="13" key="1">
    <citation type="journal article" date="2019" name="Int. J. Syst. Evol. Microbiol.">
        <title>The Global Catalogue of Microorganisms (GCM) 10K type strain sequencing project: providing services to taxonomists for standard genome sequencing and annotation.</title>
        <authorList>
            <consortium name="The Broad Institute Genomics Platform"/>
            <consortium name="The Broad Institute Genome Sequencing Center for Infectious Disease"/>
            <person name="Wu L."/>
            <person name="Ma J."/>
        </authorList>
    </citation>
    <scope>NUCLEOTIDE SEQUENCE [LARGE SCALE GENOMIC DNA]</scope>
    <source>
        <strain evidence="13">CCUG 53270</strain>
    </source>
</reference>
<organism evidence="12 13">
    <name type="scientific">Paenibacillus vulneris</name>
    <dbReference type="NCBI Taxonomy" id="1133364"/>
    <lineage>
        <taxon>Bacteria</taxon>
        <taxon>Bacillati</taxon>
        <taxon>Bacillota</taxon>
        <taxon>Bacilli</taxon>
        <taxon>Bacillales</taxon>
        <taxon>Paenibacillaceae</taxon>
        <taxon>Paenibacillus</taxon>
    </lineage>
</organism>
<dbReference type="InterPro" id="IPR022038">
    <property type="entry name" value="Ig-like_bact"/>
</dbReference>
<evidence type="ECO:0000256" key="8">
    <source>
        <dbReference type="ARBA" id="ARBA00038263"/>
    </source>
</evidence>
<proteinExistence type="inferred from homology"/>
<gene>
    <name evidence="12" type="ORF">ACFQ4B_11025</name>
</gene>